<evidence type="ECO:0000256" key="7">
    <source>
        <dbReference type="SAM" id="Coils"/>
    </source>
</evidence>
<name>F2LUH2_HIPMA</name>
<sequence>MNKLIEKISKKSFKFKIIATYIIGLSIIGILGYGYFFFTQYAQMQKQIESQRNNLLQMHKYMARTAVEVAQNIISIAQNLAMEGKVTLQDAKEIALDGISTIKYGKVGYVWCMTYGGTMLLDPPKPSIEGKNIFKLPEKPYKILKEILETLRIKNGDFIEYEWYYPSGEKNKVYKKISYVKSIPSFKWIIGSGFYLKDIDDAVEAYKEKQQKAFIENAIKSLIPGVLFSVISFLVVYILIIKMMRSVEKIADVSKKLIEDEISIHMKLPTSSTEGPVGKLVSNINNYIENTTRLLKFKEDIDLCETEEEIFLLIADLLKNEFKLNNFSVYKEKDSNLIPVIKEGKIMCGYTQKCLKAVRRGVILNEKCPNNQEYVCYPIFSGDSLMGAIEMVLNSNISTNATMKKVINRFIQSIAHSLNIKRLTQTLKELSLKDKLTGLYNRRFLEEIIPTILSTAKRLNSKIAVVMIDLDDFKKINDTYGHLAGDEVLKFVANSLKNHFKRSSDLIVRYGGEEFLIIVESAEEEKLLELLKELKDELNNSGLKISGTTVKITASIGYAFIPDDAEDFNKALELADKAMYKAKR</sequence>
<dbReference type="PROSITE" id="PS50887">
    <property type="entry name" value="GGDEF"/>
    <property type="match status" value="1"/>
</dbReference>
<accession>F2LUH2</accession>
<protein>
    <recommendedName>
        <fullName evidence="2">diguanylate cyclase</fullName>
        <ecNumber evidence="2">2.7.7.65</ecNumber>
    </recommendedName>
</protein>
<dbReference type="Gene3D" id="3.30.450.20">
    <property type="entry name" value="PAS domain"/>
    <property type="match status" value="1"/>
</dbReference>
<evidence type="ECO:0000313" key="11">
    <source>
        <dbReference type="Proteomes" id="UP000008139"/>
    </source>
</evidence>
<dbReference type="AlphaFoldDB" id="F2LUH2"/>
<evidence type="ECO:0000256" key="6">
    <source>
        <dbReference type="ARBA" id="ARBA00023136"/>
    </source>
</evidence>
<dbReference type="Pfam" id="PF00990">
    <property type="entry name" value="GGDEF"/>
    <property type="match status" value="1"/>
</dbReference>
<keyword evidence="11" id="KW-1185">Reference proteome</keyword>
<dbReference type="FunCoup" id="F2LUH2">
    <property type="interactions" value="58"/>
</dbReference>
<dbReference type="GO" id="GO:0005886">
    <property type="term" value="C:plasma membrane"/>
    <property type="evidence" value="ECO:0007669"/>
    <property type="project" value="UniProtKB-SubCell"/>
</dbReference>
<reference evidence="11" key="2">
    <citation type="submission" date="2011-03" db="EMBL/GenBank/DDBJ databases">
        <title>The complete genome of Hippea maritima DSM 10411.</title>
        <authorList>
            <consortium name="US DOE Joint Genome Institute (JGI-PGF)"/>
            <person name="Lucas S."/>
            <person name="Copeland A."/>
            <person name="Lapidus A."/>
            <person name="Bruce D."/>
            <person name="Goodwin L."/>
            <person name="Pitluck S."/>
            <person name="Peters L."/>
            <person name="Kyrpides N."/>
            <person name="Mavromatis K."/>
            <person name="Pagani I."/>
            <person name="Ivanova N."/>
            <person name="Mikhailova N."/>
            <person name="Lu M."/>
            <person name="Detter J.C."/>
            <person name="Tapia R."/>
            <person name="Han C."/>
            <person name="Land M."/>
            <person name="Hauser L."/>
            <person name="Markowitz V."/>
            <person name="Cheng J.-F."/>
            <person name="Hugenholtz P."/>
            <person name="Woyke T."/>
            <person name="Wu D."/>
            <person name="Spring S."/>
            <person name="Schroeder M."/>
            <person name="Brambilla E."/>
            <person name="Klenk H.-P."/>
            <person name="Eisen J.A."/>
        </authorList>
    </citation>
    <scope>NUCLEOTIDE SEQUENCE [LARGE SCALE GENOMIC DNA]</scope>
    <source>
        <strain evidence="11">ATCC 700847 / DSM 10411 / MH2</strain>
    </source>
</reference>
<comment type="subcellular location">
    <subcellularLocation>
        <location evidence="1">Cell membrane</location>
        <topology evidence="1">Multi-pass membrane protein</topology>
    </subcellularLocation>
</comment>
<dbReference type="Proteomes" id="UP000008139">
    <property type="component" value="Chromosome"/>
</dbReference>
<evidence type="ECO:0000259" key="9">
    <source>
        <dbReference type="PROSITE" id="PS50887"/>
    </source>
</evidence>
<proteinExistence type="predicted"/>
<dbReference type="InterPro" id="IPR029787">
    <property type="entry name" value="Nucleotide_cyclase"/>
</dbReference>
<dbReference type="EC" id="2.7.7.65" evidence="2"/>
<dbReference type="SUPFAM" id="SSF55073">
    <property type="entry name" value="Nucleotide cyclase"/>
    <property type="match status" value="1"/>
</dbReference>
<dbReference type="InterPro" id="IPR050469">
    <property type="entry name" value="Diguanylate_Cyclase"/>
</dbReference>
<dbReference type="eggNOG" id="COG2199">
    <property type="taxonomic scope" value="Bacteria"/>
</dbReference>
<organism evidence="10 11">
    <name type="scientific">Hippea maritima (strain ATCC 700847 / DSM 10411 / MH2)</name>
    <dbReference type="NCBI Taxonomy" id="760142"/>
    <lineage>
        <taxon>Bacteria</taxon>
        <taxon>Pseudomonadati</taxon>
        <taxon>Campylobacterota</taxon>
        <taxon>Desulfurellia</taxon>
        <taxon>Desulfurellales</taxon>
        <taxon>Hippeaceae</taxon>
        <taxon>Hippea</taxon>
    </lineage>
</organism>
<evidence type="ECO:0000256" key="1">
    <source>
        <dbReference type="ARBA" id="ARBA00004651"/>
    </source>
</evidence>
<dbReference type="PANTHER" id="PTHR45138:SF6">
    <property type="entry name" value="DIGUANYLATE CYCLASE DGCN"/>
    <property type="match status" value="1"/>
</dbReference>
<keyword evidence="3" id="KW-1003">Cell membrane</keyword>
<dbReference type="EMBL" id="CP002606">
    <property type="protein sequence ID" value="AEA33498.1"/>
    <property type="molecule type" value="Genomic_DNA"/>
</dbReference>
<dbReference type="eggNOG" id="COG4564">
    <property type="taxonomic scope" value="Bacteria"/>
</dbReference>
<dbReference type="OrthoDB" id="8554767at2"/>
<dbReference type="InParanoid" id="F2LUH2"/>
<dbReference type="HOGENOM" id="CLU_466748_0_0_7"/>
<feature type="domain" description="GGDEF" evidence="9">
    <location>
        <begin position="461"/>
        <end position="584"/>
    </location>
</feature>
<reference evidence="10 11" key="1">
    <citation type="journal article" date="2011" name="Stand. Genomic Sci.">
        <title>Complete genome sequence of the thermophilic sulfur-reducer Hippea maritima type strain (MH(2)).</title>
        <authorList>
            <person name="Huntemann M."/>
            <person name="Lu M."/>
            <person name="Nolan M."/>
            <person name="Lapidus A."/>
            <person name="Lucas S."/>
            <person name="Hammon N."/>
            <person name="Deshpande S."/>
            <person name="Cheng J.F."/>
            <person name="Tapia R."/>
            <person name="Han C."/>
            <person name="Goodwin L."/>
            <person name="Pitluck S."/>
            <person name="Liolios K."/>
            <person name="Pagani I."/>
            <person name="Ivanova N."/>
            <person name="Ovchinikova G."/>
            <person name="Pati A."/>
            <person name="Chen A."/>
            <person name="Palaniappan K."/>
            <person name="Land M."/>
            <person name="Hauser L."/>
            <person name="Jeffries C.D."/>
            <person name="Detter J.C."/>
            <person name="Brambilla E.M."/>
            <person name="Rohde M."/>
            <person name="Spring S."/>
            <person name="Goker M."/>
            <person name="Woyke T."/>
            <person name="Bristow J."/>
            <person name="Eisen J.A."/>
            <person name="Markowitz V."/>
            <person name="Hugenholtz P."/>
            <person name="Kyrpides N.C."/>
            <person name="Klenk H.P."/>
            <person name="Mavromatis K."/>
        </authorList>
    </citation>
    <scope>NUCLEOTIDE SEQUENCE [LARGE SCALE GENOMIC DNA]</scope>
    <source>
        <strain evidence="11">ATCC 700847 / DSM 10411 / MH2</strain>
    </source>
</reference>
<evidence type="ECO:0000256" key="3">
    <source>
        <dbReference type="ARBA" id="ARBA00022475"/>
    </source>
</evidence>
<dbReference type="Gene3D" id="3.30.70.270">
    <property type="match status" value="1"/>
</dbReference>
<dbReference type="STRING" id="760142.Hipma_0527"/>
<dbReference type="InterPro" id="IPR000160">
    <property type="entry name" value="GGDEF_dom"/>
</dbReference>
<evidence type="ECO:0000256" key="2">
    <source>
        <dbReference type="ARBA" id="ARBA00012528"/>
    </source>
</evidence>
<dbReference type="NCBIfam" id="TIGR00254">
    <property type="entry name" value="GGDEF"/>
    <property type="match status" value="1"/>
</dbReference>
<dbReference type="RefSeq" id="WP_013681539.1">
    <property type="nucleotide sequence ID" value="NC_015318.1"/>
</dbReference>
<feature type="transmembrane region" description="Helical" evidence="8">
    <location>
        <begin position="222"/>
        <end position="240"/>
    </location>
</feature>
<dbReference type="InterPro" id="IPR033480">
    <property type="entry name" value="sCache_2"/>
</dbReference>
<dbReference type="GO" id="GO:0043709">
    <property type="term" value="P:cell adhesion involved in single-species biofilm formation"/>
    <property type="evidence" value="ECO:0007669"/>
    <property type="project" value="TreeGrafter"/>
</dbReference>
<dbReference type="FunFam" id="3.30.70.270:FF:000001">
    <property type="entry name" value="Diguanylate cyclase domain protein"/>
    <property type="match status" value="1"/>
</dbReference>
<dbReference type="SMART" id="SM01049">
    <property type="entry name" value="Cache_2"/>
    <property type="match status" value="1"/>
</dbReference>
<dbReference type="PANTHER" id="PTHR45138">
    <property type="entry name" value="REGULATORY COMPONENTS OF SENSORY TRANSDUCTION SYSTEM"/>
    <property type="match status" value="1"/>
</dbReference>
<dbReference type="GO" id="GO:0052621">
    <property type="term" value="F:diguanylate cyclase activity"/>
    <property type="evidence" value="ECO:0007669"/>
    <property type="project" value="UniProtKB-EC"/>
</dbReference>
<evidence type="ECO:0000256" key="4">
    <source>
        <dbReference type="ARBA" id="ARBA00022692"/>
    </source>
</evidence>
<feature type="transmembrane region" description="Helical" evidence="8">
    <location>
        <begin position="21"/>
        <end position="38"/>
    </location>
</feature>
<evidence type="ECO:0000256" key="5">
    <source>
        <dbReference type="ARBA" id="ARBA00022989"/>
    </source>
</evidence>
<evidence type="ECO:0000256" key="8">
    <source>
        <dbReference type="SAM" id="Phobius"/>
    </source>
</evidence>
<dbReference type="KEGG" id="hmr:Hipma_0527"/>
<keyword evidence="7" id="KW-0175">Coiled coil</keyword>
<keyword evidence="5 8" id="KW-1133">Transmembrane helix</keyword>
<dbReference type="SMART" id="SM00267">
    <property type="entry name" value="GGDEF"/>
    <property type="match status" value="1"/>
</dbReference>
<dbReference type="Pfam" id="PF17200">
    <property type="entry name" value="sCache_2"/>
    <property type="match status" value="1"/>
</dbReference>
<feature type="coiled-coil region" evidence="7">
    <location>
        <begin position="517"/>
        <end position="544"/>
    </location>
</feature>
<keyword evidence="6 8" id="KW-0472">Membrane</keyword>
<evidence type="ECO:0000313" key="10">
    <source>
        <dbReference type="EMBL" id="AEA33498.1"/>
    </source>
</evidence>
<keyword evidence="4 8" id="KW-0812">Transmembrane</keyword>
<dbReference type="GO" id="GO:1902201">
    <property type="term" value="P:negative regulation of bacterial-type flagellum-dependent cell motility"/>
    <property type="evidence" value="ECO:0007669"/>
    <property type="project" value="TreeGrafter"/>
</dbReference>
<dbReference type="InterPro" id="IPR043128">
    <property type="entry name" value="Rev_trsase/Diguanyl_cyclase"/>
</dbReference>
<dbReference type="CDD" id="cd01949">
    <property type="entry name" value="GGDEF"/>
    <property type="match status" value="1"/>
</dbReference>
<gene>
    <name evidence="10" type="ordered locus">Hipma_0527</name>
</gene>